<evidence type="ECO:0000256" key="1">
    <source>
        <dbReference type="SAM" id="Phobius"/>
    </source>
</evidence>
<evidence type="ECO:0000313" key="3">
    <source>
        <dbReference type="Proteomes" id="UP001500967"/>
    </source>
</evidence>
<name>A0ABN0UTF8_9ACTN</name>
<evidence type="ECO:0000313" key="2">
    <source>
        <dbReference type="EMBL" id="GAA0260867.1"/>
    </source>
</evidence>
<keyword evidence="3" id="KW-1185">Reference proteome</keyword>
<organism evidence="2 3">
    <name type="scientific">Cryptosporangium japonicum</name>
    <dbReference type="NCBI Taxonomy" id="80872"/>
    <lineage>
        <taxon>Bacteria</taxon>
        <taxon>Bacillati</taxon>
        <taxon>Actinomycetota</taxon>
        <taxon>Actinomycetes</taxon>
        <taxon>Cryptosporangiales</taxon>
        <taxon>Cryptosporangiaceae</taxon>
        <taxon>Cryptosporangium</taxon>
    </lineage>
</organism>
<accession>A0ABN0UTF8</accession>
<proteinExistence type="predicted"/>
<protein>
    <recommendedName>
        <fullName evidence="4">Integral membrane protein</fullName>
    </recommendedName>
</protein>
<keyword evidence="1" id="KW-1133">Transmembrane helix</keyword>
<feature type="transmembrane region" description="Helical" evidence="1">
    <location>
        <begin position="104"/>
        <end position="124"/>
    </location>
</feature>
<feature type="transmembrane region" description="Helical" evidence="1">
    <location>
        <begin position="156"/>
        <end position="180"/>
    </location>
</feature>
<sequence length="189" mass="19250">MELRPEQGGRGRGVAAVIEGFFGAMWFAWATSSAPGWLLPVLIAGAVAGLAVVVLGVVLARRSPSGSSPMADPAVRKRYNIIVAVEFGLIFAGAAVLGQVAEGYIAAWIALIVGLHFVPLGRVFAQRLLEAAGWVITAVAVVAAVVALATDGETSTVAGIGAGVTLVATGVLTFLGVRVFGDGQPVTER</sequence>
<keyword evidence="1" id="KW-0472">Membrane</keyword>
<gene>
    <name evidence="2" type="ORF">GCM10009539_53000</name>
</gene>
<dbReference type="Proteomes" id="UP001500967">
    <property type="component" value="Unassembled WGS sequence"/>
</dbReference>
<evidence type="ECO:0008006" key="4">
    <source>
        <dbReference type="Google" id="ProtNLM"/>
    </source>
</evidence>
<feature type="transmembrane region" description="Helical" evidence="1">
    <location>
        <begin position="79"/>
        <end position="98"/>
    </location>
</feature>
<feature type="transmembrane region" description="Helical" evidence="1">
    <location>
        <begin position="131"/>
        <end position="150"/>
    </location>
</feature>
<dbReference type="RefSeq" id="WP_344651623.1">
    <property type="nucleotide sequence ID" value="NZ_BAAAGX010000020.1"/>
</dbReference>
<dbReference type="EMBL" id="BAAAGX010000020">
    <property type="protein sequence ID" value="GAA0260867.1"/>
    <property type="molecule type" value="Genomic_DNA"/>
</dbReference>
<keyword evidence="1" id="KW-0812">Transmembrane</keyword>
<feature type="transmembrane region" description="Helical" evidence="1">
    <location>
        <begin position="37"/>
        <end position="59"/>
    </location>
</feature>
<feature type="transmembrane region" description="Helical" evidence="1">
    <location>
        <begin position="12"/>
        <end position="31"/>
    </location>
</feature>
<comment type="caution">
    <text evidence="2">The sequence shown here is derived from an EMBL/GenBank/DDBJ whole genome shotgun (WGS) entry which is preliminary data.</text>
</comment>
<reference evidence="2 3" key="1">
    <citation type="journal article" date="2019" name="Int. J. Syst. Evol. Microbiol.">
        <title>The Global Catalogue of Microorganisms (GCM) 10K type strain sequencing project: providing services to taxonomists for standard genome sequencing and annotation.</title>
        <authorList>
            <consortium name="The Broad Institute Genomics Platform"/>
            <consortium name="The Broad Institute Genome Sequencing Center for Infectious Disease"/>
            <person name="Wu L."/>
            <person name="Ma J."/>
        </authorList>
    </citation>
    <scope>NUCLEOTIDE SEQUENCE [LARGE SCALE GENOMIC DNA]</scope>
    <source>
        <strain evidence="2 3">JCM 10425</strain>
    </source>
</reference>